<dbReference type="GO" id="GO:0016757">
    <property type="term" value="F:glycosyltransferase activity"/>
    <property type="evidence" value="ECO:0007669"/>
    <property type="project" value="UniProtKB-KW"/>
</dbReference>
<keyword evidence="3 4" id="KW-0808">Transferase</keyword>
<dbReference type="OrthoDB" id="17094at2759"/>
<protein>
    <submittedName>
        <fullName evidence="4">Putative UDP-N-acetylglucosamine--peptide N-acetylglucosaminyltransferase SPINDLY</fullName>
    </submittedName>
</protein>
<keyword evidence="2 4" id="KW-0328">Glycosyltransferase</keyword>
<evidence type="ECO:0000313" key="4">
    <source>
        <dbReference type="EMBL" id="PWA37741.1"/>
    </source>
</evidence>
<comment type="pathway">
    <text evidence="1">Protein modification; protein glycosylation.</text>
</comment>
<sequence length="124" mass="14147">MVGPTLCQAMLLQQKSWAVPNSRLILEFKRSCCDSVRQRFLSALEQLGLESLHVDLFPLILLMQAYSVMDIRNYQHKIVFDEDRPEGVHTHTDSPIDGAPPNRMRISNDAEISDIKKARLLLNS</sequence>
<dbReference type="STRING" id="35608.A0A2U1KM14"/>
<dbReference type="InterPro" id="IPR051939">
    <property type="entry name" value="Glycosyltr_41/O-GlcNAc_trsf"/>
</dbReference>
<keyword evidence="5" id="KW-1185">Reference proteome</keyword>
<evidence type="ECO:0000256" key="2">
    <source>
        <dbReference type="ARBA" id="ARBA00022676"/>
    </source>
</evidence>
<gene>
    <name evidence="4" type="ORF">CTI12_AA589090</name>
</gene>
<organism evidence="4 5">
    <name type="scientific">Artemisia annua</name>
    <name type="common">Sweet wormwood</name>
    <dbReference type="NCBI Taxonomy" id="35608"/>
    <lineage>
        <taxon>Eukaryota</taxon>
        <taxon>Viridiplantae</taxon>
        <taxon>Streptophyta</taxon>
        <taxon>Embryophyta</taxon>
        <taxon>Tracheophyta</taxon>
        <taxon>Spermatophyta</taxon>
        <taxon>Magnoliopsida</taxon>
        <taxon>eudicotyledons</taxon>
        <taxon>Gunneridae</taxon>
        <taxon>Pentapetalae</taxon>
        <taxon>asterids</taxon>
        <taxon>campanulids</taxon>
        <taxon>Asterales</taxon>
        <taxon>Asteraceae</taxon>
        <taxon>Asteroideae</taxon>
        <taxon>Anthemideae</taxon>
        <taxon>Artemisiinae</taxon>
        <taxon>Artemisia</taxon>
    </lineage>
</organism>
<evidence type="ECO:0000256" key="1">
    <source>
        <dbReference type="ARBA" id="ARBA00004922"/>
    </source>
</evidence>
<dbReference type="PANTHER" id="PTHR44835:SF1">
    <property type="entry name" value="PROTEIN O-GLCNAC TRANSFERASE"/>
    <property type="match status" value="1"/>
</dbReference>
<dbReference type="AlphaFoldDB" id="A0A2U1KM14"/>
<name>A0A2U1KM14_ARTAN</name>
<comment type="caution">
    <text evidence="4">The sequence shown here is derived from an EMBL/GenBank/DDBJ whole genome shotgun (WGS) entry which is preliminary data.</text>
</comment>
<dbReference type="PANTHER" id="PTHR44835">
    <property type="entry name" value="UDP-N-ACETYLGLUCOSAMINE--PEPTIDE N-ACETYLGLUCOSAMINYLTRANSFERASE SPINDLY-RELATED"/>
    <property type="match status" value="1"/>
</dbReference>
<evidence type="ECO:0000313" key="5">
    <source>
        <dbReference type="Proteomes" id="UP000245207"/>
    </source>
</evidence>
<evidence type="ECO:0000256" key="3">
    <source>
        <dbReference type="ARBA" id="ARBA00022679"/>
    </source>
</evidence>
<dbReference type="EMBL" id="PKPP01016418">
    <property type="protein sequence ID" value="PWA37741.1"/>
    <property type="molecule type" value="Genomic_DNA"/>
</dbReference>
<reference evidence="4 5" key="1">
    <citation type="journal article" date="2018" name="Mol. Plant">
        <title>The genome of Artemisia annua provides insight into the evolution of Asteraceae family and artemisinin biosynthesis.</title>
        <authorList>
            <person name="Shen Q."/>
            <person name="Zhang L."/>
            <person name="Liao Z."/>
            <person name="Wang S."/>
            <person name="Yan T."/>
            <person name="Shi P."/>
            <person name="Liu M."/>
            <person name="Fu X."/>
            <person name="Pan Q."/>
            <person name="Wang Y."/>
            <person name="Lv Z."/>
            <person name="Lu X."/>
            <person name="Zhang F."/>
            <person name="Jiang W."/>
            <person name="Ma Y."/>
            <person name="Chen M."/>
            <person name="Hao X."/>
            <person name="Li L."/>
            <person name="Tang Y."/>
            <person name="Lv G."/>
            <person name="Zhou Y."/>
            <person name="Sun X."/>
            <person name="Brodelius P.E."/>
            <person name="Rose J.K.C."/>
            <person name="Tang K."/>
        </authorList>
    </citation>
    <scope>NUCLEOTIDE SEQUENCE [LARGE SCALE GENOMIC DNA]</scope>
    <source>
        <strain evidence="5">cv. Huhao1</strain>
        <tissue evidence="4">Leaf</tissue>
    </source>
</reference>
<proteinExistence type="predicted"/>
<accession>A0A2U1KM14</accession>
<dbReference type="Proteomes" id="UP000245207">
    <property type="component" value="Unassembled WGS sequence"/>
</dbReference>